<evidence type="ECO:0000313" key="2">
    <source>
        <dbReference type="Proteomes" id="UP000199759"/>
    </source>
</evidence>
<organism evidence="1 2">
    <name type="scientific">Maricaulis salignorans</name>
    <dbReference type="NCBI Taxonomy" id="144026"/>
    <lineage>
        <taxon>Bacteria</taxon>
        <taxon>Pseudomonadati</taxon>
        <taxon>Pseudomonadota</taxon>
        <taxon>Alphaproteobacteria</taxon>
        <taxon>Maricaulales</taxon>
        <taxon>Maricaulaceae</taxon>
        <taxon>Maricaulis</taxon>
    </lineage>
</organism>
<dbReference type="STRING" id="144026.SAMN04488568_105145"/>
<dbReference type="EMBL" id="FNHG01000005">
    <property type="protein sequence ID" value="SDM14029.1"/>
    <property type="molecule type" value="Genomic_DNA"/>
</dbReference>
<keyword evidence="2" id="KW-1185">Reference proteome</keyword>
<accession>A0A1G9QSL2</accession>
<dbReference type="Proteomes" id="UP000199759">
    <property type="component" value="Unassembled WGS sequence"/>
</dbReference>
<name>A0A1G9QSL2_9PROT</name>
<evidence type="ECO:0000313" key="1">
    <source>
        <dbReference type="EMBL" id="SDM14029.1"/>
    </source>
</evidence>
<proteinExistence type="predicted"/>
<dbReference type="AlphaFoldDB" id="A0A1G9QSL2"/>
<sequence length="57" mass="5497">MVRASDGDAAFFPAPAGKRALHSLGEAGADGAAAAGCGETLVSDTAALPRVGPLHPP</sequence>
<reference evidence="1 2" key="1">
    <citation type="submission" date="2016-10" db="EMBL/GenBank/DDBJ databases">
        <authorList>
            <person name="de Groot N.N."/>
        </authorList>
    </citation>
    <scope>NUCLEOTIDE SEQUENCE [LARGE SCALE GENOMIC DNA]</scope>
    <source>
        <strain evidence="1 2">DSM 16077</strain>
    </source>
</reference>
<protein>
    <submittedName>
        <fullName evidence="1">Uncharacterized protein</fullName>
    </submittedName>
</protein>
<gene>
    <name evidence="1" type="ORF">SAMN04488568_105145</name>
</gene>